<dbReference type="OrthoDB" id="9802248at2"/>
<dbReference type="CDD" id="cd06262">
    <property type="entry name" value="metallo-hydrolase-like_MBL-fold"/>
    <property type="match status" value="1"/>
</dbReference>
<feature type="domain" description="Metallo-beta-lactamase" evidence="1">
    <location>
        <begin position="20"/>
        <end position="182"/>
    </location>
</feature>
<evidence type="ECO:0000313" key="2">
    <source>
        <dbReference type="EMBL" id="KAB1154203.1"/>
    </source>
</evidence>
<dbReference type="PANTHER" id="PTHR42773">
    <property type="entry name" value="METALLO-BETA-LACTAMASE-RELATED"/>
    <property type="match status" value="1"/>
</dbReference>
<comment type="caution">
    <text evidence="2">The sequence shown here is derived from an EMBL/GenBank/DDBJ whole genome shotgun (WGS) entry which is preliminary data.</text>
</comment>
<dbReference type="GO" id="GO:0016787">
    <property type="term" value="F:hydrolase activity"/>
    <property type="evidence" value="ECO:0007669"/>
    <property type="project" value="UniProtKB-KW"/>
</dbReference>
<evidence type="ECO:0000259" key="1">
    <source>
        <dbReference type="SMART" id="SM00849"/>
    </source>
</evidence>
<keyword evidence="3" id="KW-1185">Reference proteome</keyword>
<dbReference type="Gene3D" id="3.60.15.10">
    <property type="entry name" value="Ribonuclease Z/Hydroxyacylglutathione hydrolase-like"/>
    <property type="match status" value="1"/>
</dbReference>
<dbReference type="Pfam" id="PF00753">
    <property type="entry name" value="Lactamase_B"/>
    <property type="match status" value="1"/>
</dbReference>
<reference evidence="2 3" key="1">
    <citation type="submission" date="2019-09" db="EMBL/GenBank/DDBJ databases">
        <authorList>
            <person name="Cao W.R."/>
        </authorList>
    </citation>
    <scope>NUCLEOTIDE SEQUENCE [LARGE SCALE GENOMIC DNA]</scope>
    <source>
        <strain evidence="3">a4</strain>
    </source>
</reference>
<dbReference type="Proteomes" id="UP000467305">
    <property type="component" value="Unassembled WGS sequence"/>
</dbReference>
<protein>
    <submittedName>
        <fullName evidence="2">MBL fold metallo-hydrolase</fullName>
    </submittedName>
</protein>
<keyword evidence="2" id="KW-0378">Hydrolase</keyword>
<dbReference type="EMBL" id="WAAU01000029">
    <property type="protein sequence ID" value="KAB1154203.1"/>
    <property type="molecule type" value="Genomic_DNA"/>
</dbReference>
<proteinExistence type="predicted"/>
<gene>
    <name evidence="2" type="ORF">F7018_14600</name>
</gene>
<dbReference type="SMART" id="SM00849">
    <property type="entry name" value="Lactamase_B"/>
    <property type="match status" value="1"/>
</dbReference>
<dbReference type="SUPFAM" id="SSF56281">
    <property type="entry name" value="Metallo-hydrolase/oxidoreductase"/>
    <property type="match status" value="1"/>
</dbReference>
<dbReference type="InterPro" id="IPR036866">
    <property type="entry name" value="RibonucZ/Hydroxyglut_hydro"/>
</dbReference>
<dbReference type="PANTHER" id="PTHR42773:SF1">
    <property type="entry name" value="METALLO-BETA-LACTAMASE FAMILY PROTEIN"/>
    <property type="match status" value="1"/>
</dbReference>
<organism evidence="2 3">
    <name type="scientific">Tenacibaculum aiptasiae</name>
    <dbReference type="NCBI Taxonomy" id="426481"/>
    <lineage>
        <taxon>Bacteria</taxon>
        <taxon>Pseudomonadati</taxon>
        <taxon>Bacteroidota</taxon>
        <taxon>Flavobacteriia</taxon>
        <taxon>Flavobacteriales</taxon>
        <taxon>Flavobacteriaceae</taxon>
        <taxon>Tenacibaculum</taxon>
    </lineage>
</organism>
<accession>A0A7J5A9P8</accession>
<evidence type="ECO:0000313" key="3">
    <source>
        <dbReference type="Proteomes" id="UP000467305"/>
    </source>
</evidence>
<dbReference type="AlphaFoldDB" id="A0A7J5A9P8"/>
<sequence>MKQLYKDLWQTEKGSHFGMSMKTYVLKTPEANIVIYYSDNENEVSQIKKLGEMDYQFISHHHEFTPAMFKNLNDFETTLYTHKKAIPYLKYTIQNMVAFKETSELSSSLKIIYTPGHTNNNICLYYKSPFGKNYLFTGDTIYLDNGHWNILVMPHDGGSYIKLKESLLELKKLKVDVVMPSVGVGLFGNKAMEVTQSEWHKIIDNTLGLIP</sequence>
<dbReference type="InterPro" id="IPR001279">
    <property type="entry name" value="Metallo-B-lactamas"/>
</dbReference>
<name>A0A7J5A9P8_9FLAO</name>
<dbReference type="RefSeq" id="WP_150900837.1">
    <property type="nucleotide sequence ID" value="NZ_WAAU01000029.1"/>
</dbReference>